<accession>A0A7D9DEU5</accession>
<keyword evidence="3" id="KW-0812">Transmembrane</keyword>
<dbReference type="InterPro" id="IPR001958">
    <property type="entry name" value="Tet-R_TetA/multi-R_MdtG-like"/>
</dbReference>
<proteinExistence type="predicted"/>
<dbReference type="Pfam" id="PF07690">
    <property type="entry name" value="MFS_1"/>
    <property type="match status" value="1"/>
</dbReference>
<dbReference type="EMBL" id="CACRXK020000622">
    <property type="protein sequence ID" value="CAB3983510.1"/>
    <property type="molecule type" value="Genomic_DNA"/>
</dbReference>
<evidence type="ECO:0000313" key="7">
    <source>
        <dbReference type="Proteomes" id="UP001152795"/>
    </source>
</evidence>
<dbReference type="PRINTS" id="PR01035">
    <property type="entry name" value="TCRTETA"/>
</dbReference>
<evidence type="ECO:0000313" key="6">
    <source>
        <dbReference type="EMBL" id="CAB3983510.1"/>
    </source>
</evidence>
<evidence type="ECO:0000256" key="1">
    <source>
        <dbReference type="ARBA" id="ARBA00004141"/>
    </source>
</evidence>
<dbReference type="OrthoDB" id="3026777at2759"/>
<dbReference type="PANTHER" id="PTHR23507:SF1">
    <property type="entry name" value="FI18259P1-RELATED"/>
    <property type="match status" value="1"/>
</dbReference>
<keyword evidence="4" id="KW-1133">Transmembrane helix</keyword>
<dbReference type="InterPro" id="IPR020846">
    <property type="entry name" value="MFS_dom"/>
</dbReference>
<comment type="subcellular location">
    <subcellularLocation>
        <location evidence="2">Cell membrane</location>
    </subcellularLocation>
    <subcellularLocation>
        <location evidence="1">Membrane</location>
        <topology evidence="1">Multi-pass membrane protein</topology>
    </subcellularLocation>
</comment>
<evidence type="ECO:0000256" key="4">
    <source>
        <dbReference type="ARBA" id="ARBA00022989"/>
    </source>
</evidence>
<gene>
    <name evidence="6" type="ORF">PACLA_8A071111</name>
</gene>
<name>A0A7D9DEU5_PARCT</name>
<protein>
    <submittedName>
        <fullName evidence="6">Solute carrier family 46 member 3-like</fullName>
    </submittedName>
</protein>
<evidence type="ECO:0000256" key="3">
    <source>
        <dbReference type="ARBA" id="ARBA00022692"/>
    </source>
</evidence>
<reference evidence="6" key="1">
    <citation type="submission" date="2020-04" db="EMBL/GenBank/DDBJ databases">
        <authorList>
            <person name="Alioto T."/>
            <person name="Alioto T."/>
            <person name="Gomez Garrido J."/>
        </authorList>
    </citation>
    <scope>NUCLEOTIDE SEQUENCE</scope>
    <source>
        <strain evidence="6">A484AB</strain>
    </source>
</reference>
<keyword evidence="5" id="KW-0472">Membrane</keyword>
<dbReference type="AlphaFoldDB" id="A0A7D9DEU5"/>
<dbReference type="Gene3D" id="1.20.1250.20">
    <property type="entry name" value="MFS general substrate transporter like domains"/>
    <property type="match status" value="1"/>
</dbReference>
<dbReference type="PANTHER" id="PTHR23507">
    <property type="entry name" value="ZGC:174356"/>
    <property type="match status" value="1"/>
</dbReference>
<dbReference type="PROSITE" id="PS50850">
    <property type="entry name" value="MFS"/>
    <property type="match status" value="1"/>
</dbReference>
<dbReference type="GO" id="GO:0022857">
    <property type="term" value="F:transmembrane transporter activity"/>
    <property type="evidence" value="ECO:0007669"/>
    <property type="project" value="InterPro"/>
</dbReference>
<comment type="caution">
    <text evidence="6">The sequence shown here is derived from an EMBL/GenBank/DDBJ whole genome shotgun (WGS) entry which is preliminary data.</text>
</comment>
<dbReference type="InterPro" id="IPR011701">
    <property type="entry name" value="MFS"/>
</dbReference>
<dbReference type="Proteomes" id="UP001152795">
    <property type="component" value="Unassembled WGS sequence"/>
</dbReference>
<evidence type="ECO:0000256" key="2">
    <source>
        <dbReference type="ARBA" id="ARBA00004236"/>
    </source>
</evidence>
<dbReference type="InterPro" id="IPR036259">
    <property type="entry name" value="MFS_trans_sf"/>
</dbReference>
<evidence type="ECO:0000256" key="5">
    <source>
        <dbReference type="ARBA" id="ARBA00023136"/>
    </source>
</evidence>
<organism evidence="6 7">
    <name type="scientific">Paramuricea clavata</name>
    <name type="common">Red gorgonian</name>
    <name type="synonym">Violescent sea-whip</name>
    <dbReference type="NCBI Taxonomy" id="317549"/>
    <lineage>
        <taxon>Eukaryota</taxon>
        <taxon>Metazoa</taxon>
        <taxon>Cnidaria</taxon>
        <taxon>Anthozoa</taxon>
        <taxon>Octocorallia</taxon>
        <taxon>Malacalcyonacea</taxon>
        <taxon>Plexauridae</taxon>
        <taxon>Paramuricea</taxon>
    </lineage>
</organism>
<dbReference type="GO" id="GO:0016020">
    <property type="term" value="C:membrane"/>
    <property type="evidence" value="ECO:0007669"/>
    <property type="project" value="UniProtKB-SubCell"/>
</dbReference>
<dbReference type="SUPFAM" id="SSF103473">
    <property type="entry name" value="MFS general substrate transporter"/>
    <property type="match status" value="1"/>
</dbReference>
<sequence>MSRFLRIFRQVTVEPVLFVFMLCTFLKYPVNQQLIFRKTCIQLYNESFCANNFTRKACGKSLSEQENAVQKSSSEWIFYNSVAYSVPSIISSLLLGSWSDKFGRKVAILLPLIGLAIEAISSILNVHFYDASPVYLLYGNILSGIFGGFSTILMALFSYMADITKDKSNRTLRIGLLESMTFVGGATGELISGVLIEKLGFMAPYIIVLTLITIIIFYILFVLKESYFPNQQSRFFSLNTFHGSLKVWIKHRPQNNRIHLLLLLAVGFFVPILIFTGTNDVLILFVLHRPFCFSSSMIGYFLAVSLVVKGVGVLIGMPVMTRILKLSDTTIVCAGIITNIASTVFMAFTTNTWQAFLAISSGIFNGITVPAVRAIMSKLVGSDEQGSLFAVLASASSVGTLVASSIFNNIYKVTVSTWPGLCFIVMSCLLLLPLFLMIYFCICVKTSDYHLEVNDADTLVDSQESVT</sequence>
<keyword evidence="7" id="KW-1185">Reference proteome</keyword>